<reference evidence="2" key="1">
    <citation type="journal article" date="2019" name="Int. J. Syst. Evol. Microbiol.">
        <title>The Global Catalogue of Microorganisms (GCM) 10K type strain sequencing project: providing services to taxonomists for standard genome sequencing and annotation.</title>
        <authorList>
            <consortium name="The Broad Institute Genomics Platform"/>
            <consortium name="The Broad Institute Genome Sequencing Center for Infectious Disease"/>
            <person name="Wu L."/>
            <person name="Ma J."/>
        </authorList>
    </citation>
    <scope>NUCLEOTIDE SEQUENCE [LARGE SCALE GENOMIC DNA]</scope>
    <source>
        <strain evidence="2">JCM 9651</strain>
    </source>
</reference>
<name>A0ABP6S925_9ACTN</name>
<accession>A0ABP6S925</accession>
<gene>
    <name evidence="1" type="ORF">GCM10020367_18340</name>
</gene>
<organism evidence="1 2">
    <name type="scientific">Streptomyces sannanensis</name>
    <dbReference type="NCBI Taxonomy" id="285536"/>
    <lineage>
        <taxon>Bacteria</taxon>
        <taxon>Bacillati</taxon>
        <taxon>Actinomycetota</taxon>
        <taxon>Actinomycetes</taxon>
        <taxon>Kitasatosporales</taxon>
        <taxon>Streptomycetaceae</taxon>
        <taxon>Streptomyces</taxon>
    </lineage>
</organism>
<proteinExistence type="predicted"/>
<comment type="caution">
    <text evidence="1">The sequence shown here is derived from an EMBL/GenBank/DDBJ whole genome shotgun (WGS) entry which is preliminary data.</text>
</comment>
<evidence type="ECO:0008006" key="3">
    <source>
        <dbReference type="Google" id="ProtNLM"/>
    </source>
</evidence>
<keyword evidence="2" id="KW-1185">Reference proteome</keyword>
<sequence>MAETCADLIAAEDVLLFVNAAVTATGQREFRSQGYEQQLSLDFLHEYVRVNYRRVYAAVLALDINDHNAALIVRRLLETAAEAEPEQKRIEGRLIAARLAVLPPQRVYRLFRTLREAKVNNRRTRAIMRDWLAARPHPGMDAVKYRRGLKTAARHIHLPYGGAEIGDFLFRPGRRARYEHELLDTYRRARYEQAALYELPFTVAEGFAAKHGIPRGAFLERIAPRMTRLERLRTQRTVPGADLTVMPLTRLALYVLSLDIDERVRRRAELTGALRAAAHRAAGPHAGSWGRVAAVLDDSYSSSGSSEKRRRPLAVALACHFLLEALAESYVPLWTSGGTDPLLVRPYGPTPLGLRIVDALEHAPERLVIVSDGWDNAPPGLAGEVLRVWRTRLDRDRRTSVVHMNPVYDADGFDVRRLAPGVPTAGVRDAEDLPALVEVAQFAEGRTGLAGLHAYLDRRVDRFLGEGR</sequence>
<evidence type="ECO:0000313" key="1">
    <source>
        <dbReference type="EMBL" id="GAA3370696.1"/>
    </source>
</evidence>
<protein>
    <recommendedName>
        <fullName evidence="3">TROVE domain-containing protein</fullName>
    </recommendedName>
</protein>
<dbReference type="RefSeq" id="WP_345035737.1">
    <property type="nucleotide sequence ID" value="NZ_BAAAYL010000001.1"/>
</dbReference>
<dbReference type="EMBL" id="BAAAYL010000001">
    <property type="protein sequence ID" value="GAA3370696.1"/>
    <property type="molecule type" value="Genomic_DNA"/>
</dbReference>
<dbReference type="Proteomes" id="UP001499990">
    <property type="component" value="Unassembled WGS sequence"/>
</dbReference>
<evidence type="ECO:0000313" key="2">
    <source>
        <dbReference type="Proteomes" id="UP001499990"/>
    </source>
</evidence>